<name>A0A0M2HD33_9MICO</name>
<gene>
    <name evidence="1" type="ORF">RS81_01100</name>
</gene>
<proteinExistence type="predicted"/>
<organism evidence="1 2">
    <name type="scientific">Microbacterium terrae</name>
    <dbReference type="NCBI Taxonomy" id="69369"/>
    <lineage>
        <taxon>Bacteria</taxon>
        <taxon>Bacillati</taxon>
        <taxon>Actinomycetota</taxon>
        <taxon>Actinomycetes</taxon>
        <taxon>Micrococcales</taxon>
        <taxon>Microbacteriaceae</taxon>
        <taxon>Microbacterium</taxon>
    </lineage>
</organism>
<evidence type="ECO:0000313" key="1">
    <source>
        <dbReference type="EMBL" id="KJL42599.1"/>
    </source>
</evidence>
<protein>
    <submittedName>
        <fullName evidence="1">Uncharacterized protein</fullName>
    </submittedName>
</protein>
<reference evidence="1 2" key="1">
    <citation type="submission" date="2015-02" db="EMBL/GenBank/DDBJ databases">
        <title>Draft genome sequences of ten Microbacterium spp. with emphasis on heavy metal contaminated environments.</title>
        <authorList>
            <person name="Corretto E."/>
        </authorList>
    </citation>
    <scope>NUCLEOTIDE SEQUENCE [LARGE SCALE GENOMIC DNA]</scope>
    <source>
        <strain evidence="1 2">DSM 12510</strain>
    </source>
</reference>
<accession>A0A0M2HD33</accession>
<dbReference type="PATRIC" id="fig|92835.4.peg.1119"/>
<comment type="caution">
    <text evidence="1">The sequence shown here is derived from an EMBL/GenBank/DDBJ whole genome shotgun (WGS) entry which is preliminary data.</text>
</comment>
<sequence>MRRCARDGPACAGWAGVRGMGRVAGYAWVGGMPGMGLAECGMRGMRGIGGCAG</sequence>
<dbReference type="EMBL" id="JYIZ01000041">
    <property type="protein sequence ID" value="KJL42599.1"/>
    <property type="molecule type" value="Genomic_DNA"/>
</dbReference>
<dbReference type="AlphaFoldDB" id="A0A0M2HD33"/>
<evidence type="ECO:0000313" key="2">
    <source>
        <dbReference type="Proteomes" id="UP000033956"/>
    </source>
</evidence>
<keyword evidence="2" id="KW-1185">Reference proteome</keyword>
<dbReference type="Proteomes" id="UP000033956">
    <property type="component" value="Unassembled WGS sequence"/>
</dbReference>